<reference evidence="3" key="1">
    <citation type="journal article" date="2011" name="MBio">
        <title>Novel metabolic attributes of the genus Cyanothece, comprising a group of unicellular nitrogen-fixing Cyanobacteria.</title>
        <authorList>
            <person name="Bandyopadhyay A."/>
            <person name="Elvitigala T."/>
            <person name="Welsh E."/>
            <person name="Stockel J."/>
            <person name="Liberton M."/>
            <person name="Min H."/>
            <person name="Sherman L.A."/>
            <person name="Pakrasi H.B."/>
        </authorList>
    </citation>
    <scope>NUCLEOTIDE SEQUENCE [LARGE SCALE GENOMIC DNA]</scope>
    <source>
        <strain evidence="3">PCC 7424</strain>
    </source>
</reference>
<sequence>MKKYIFPGLLAIITFLMTIFVNGTWSFNEINQLYIFGDSLSDVGNTAKLTESQYPPTPPYFSGRFSNGPLWVEYLAKDLNLNSDQVTNLAWGGATTKGNVGNIPGLLTQVKRFANTNPTVNSGALAVIWIGANDYLYGTTNVKIPVDNMVEAIFILVQTGIKNFLIVNLPDLGQLPATRTNDISASLSALTKAHNLYLSQTIQRLDQDLDSDIEIVEFDVYSLYKDVINHPDKFGLKNVTKNCLNQKVICEHPENFLFWDSLHPSAVAHQILGEKAFEKVQNTL</sequence>
<dbReference type="PANTHER" id="PTHR45648">
    <property type="entry name" value="GDSL LIPASE/ACYLHYDROLASE FAMILY PROTEIN (AFU_ORTHOLOGUE AFUA_4G14700)"/>
    <property type="match status" value="1"/>
</dbReference>
<dbReference type="HOGENOM" id="CLU_015101_3_2_3"/>
<dbReference type="eggNOG" id="COG3240">
    <property type="taxonomic scope" value="Bacteria"/>
</dbReference>
<dbReference type="InterPro" id="IPR036514">
    <property type="entry name" value="SGNH_hydro_sf"/>
</dbReference>
<dbReference type="InterPro" id="IPR001087">
    <property type="entry name" value="GDSL"/>
</dbReference>
<dbReference type="InterPro" id="IPR051058">
    <property type="entry name" value="GDSL_Est/Lipase"/>
</dbReference>
<dbReference type="SUPFAM" id="SSF52266">
    <property type="entry name" value="SGNH hydrolase"/>
    <property type="match status" value="1"/>
</dbReference>
<dbReference type="EMBL" id="CP001291">
    <property type="protein sequence ID" value="ACK69311.1"/>
    <property type="molecule type" value="Genomic_DNA"/>
</dbReference>
<evidence type="ECO:0000256" key="1">
    <source>
        <dbReference type="ARBA" id="ARBA00022801"/>
    </source>
</evidence>
<name>B7KHA2_GLOC7</name>
<protein>
    <submittedName>
        <fullName evidence="2">Lipolytic protein G-D-S-L family</fullName>
    </submittedName>
</protein>
<evidence type="ECO:0000313" key="2">
    <source>
        <dbReference type="EMBL" id="ACK69311.1"/>
    </source>
</evidence>
<dbReference type="OrthoDB" id="5292073at2"/>
<organism evidence="2 3">
    <name type="scientific">Gloeothece citriformis (strain PCC 7424)</name>
    <name type="common">Cyanothece sp. (strain PCC 7424)</name>
    <dbReference type="NCBI Taxonomy" id="65393"/>
    <lineage>
        <taxon>Bacteria</taxon>
        <taxon>Bacillati</taxon>
        <taxon>Cyanobacteriota</taxon>
        <taxon>Cyanophyceae</taxon>
        <taxon>Oscillatoriophycideae</taxon>
        <taxon>Chroococcales</taxon>
        <taxon>Aphanothecaceae</taxon>
        <taxon>Gloeothece</taxon>
        <taxon>Gloeothece citriformis</taxon>
    </lineage>
</organism>
<dbReference type="STRING" id="65393.PCC7424_0855"/>
<keyword evidence="1" id="KW-0378">Hydrolase</keyword>
<dbReference type="CDD" id="cd01846">
    <property type="entry name" value="fatty_acyltransferase_like"/>
    <property type="match status" value="1"/>
</dbReference>
<dbReference type="PANTHER" id="PTHR45648:SF22">
    <property type="entry name" value="GDSL LIPASE_ACYLHYDROLASE FAMILY PROTEIN (AFU_ORTHOLOGUE AFUA_4G14700)"/>
    <property type="match status" value="1"/>
</dbReference>
<dbReference type="RefSeq" id="WP_012598258.1">
    <property type="nucleotide sequence ID" value="NC_011729.1"/>
</dbReference>
<dbReference type="Gene3D" id="3.40.50.1110">
    <property type="entry name" value="SGNH hydrolase"/>
    <property type="match status" value="1"/>
</dbReference>
<dbReference type="Proteomes" id="UP000002384">
    <property type="component" value="Chromosome"/>
</dbReference>
<gene>
    <name evidence="2" type="ordered locus">PCC7424_0855</name>
</gene>
<keyword evidence="3" id="KW-1185">Reference proteome</keyword>
<dbReference type="AlphaFoldDB" id="B7KHA2"/>
<dbReference type="GO" id="GO:0016788">
    <property type="term" value="F:hydrolase activity, acting on ester bonds"/>
    <property type="evidence" value="ECO:0007669"/>
    <property type="project" value="InterPro"/>
</dbReference>
<evidence type="ECO:0000313" key="3">
    <source>
        <dbReference type="Proteomes" id="UP000002384"/>
    </source>
</evidence>
<proteinExistence type="predicted"/>
<dbReference type="KEGG" id="cyc:PCC7424_0855"/>
<dbReference type="Pfam" id="PF00657">
    <property type="entry name" value="Lipase_GDSL"/>
    <property type="match status" value="1"/>
</dbReference>
<accession>B7KHA2</accession>